<reference evidence="6" key="1">
    <citation type="submission" date="2020-10" db="EMBL/GenBank/DDBJ databases">
        <title>Unveiling of a novel bifunctional photoreceptor, Dualchrome1, isolated from a cosmopolitan green alga.</title>
        <authorList>
            <person name="Suzuki S."/>
            <person name="Kawachi M."/>
        </authorList>
    </citation>
    <scope>NUCLEOTIDE SEQUENCE</scope>
    <source>
        <strain evidence="6">NIES 2893</strain>
    </source>
</reference>
<dbReference type="InterPro" id="IPR006726">
    <property type="entry name" value="PHBA_efflux_AaeB/fusaric-R"/>
</dbReference>
<keyword evidence="7" id="KW-1185">Reference proteome</keyword>
<comment type="caution">
    <text evidence="6">The sequence shown here is derived from an EMBL/GenBank/DDBJ whole genome shotgun (WGS) entry which is preliminary data.</text>
</comment>
<keyword evidence="4 5" id="KW-0472">Membrane</keyword>
<gene>
    <name evidence="6" type="ORF">PPROV_000799500</name>
</gene>
<dbReference type="Pfam" id="PF04632">
    <property type="entry name" value="FUSC"/>
    <property type="match status" value="1"/>
</dbReference>
<dbReference type="PANTHER" id="PTHR31086">
    <property type="entry name" value="ALUMINUM-ACTIVATED MALATE TRANSPORTER 10"/>
    <property type="match status" value="1"/>
</dbReference>
<evidence type="ECO:0000256" key="1">
    <source>
        <dbReference type="ARBA" id="ARBA00004141"/>
    </source>
</evidence>
<keyword evidence="3 5" id="KW-1133">Transmembrane helix</keyword>
<evidence type="ECO:0000256" key="4">
    <source>
        <dbReference type="ARBA" id="ARBA00023136"/>
    </source>
</evidence>
<evidence type="ECO:0000313" key="7">
    <source>
        <dbReference type="Proteomes" id="UP000660262"/>
    </source>
</evidence>
<accession>A0A830HQR4</accession>
<keyword evidence="2 5" id="KW-0812">Transmembrane</keyword>
<evidence type="ECO:0000256" key="3">
    <source>
        <dbReference type="ARBA" id="ARBA00022989"/>
    </source>
</evidence>
<proteinExistence type="predicted"/>
<feature type="transmembrane region" description="Helical" evidence="5">
    <location>
        <begin position="158"/>
        <end position="177"/>
    </location>
</feature>
<evidence type="ECO:0000256" key="5">
    <source>
        <dbReference type="SAM" id="Phobius"/>
    </source>
</evidence>
<protein>
    <submittedName>
        <fullName evidence="6">Uncharacterized protein</fullName>
    </submittedName>
</protein>
<dbReference type="GO" id="GO:0022857">
    <property type="term" value="F:transmembrane transporter activity"/>
    <property type="evidence" value="ECO:0007669"/>
    <property type="project" value="InterPro"/>
</dbReference>
<evidence type="ECO:0000313" key="6">
    <source>
        <dbReference type="EMBL" id="GHP09258.1"/>
    </source>
</evidence>
<evidence type="ECO:0000256" key="2">
    <source>
        <dbReference type="ARBA" id="ARBA00022692"/>
    </source>
</evidence>
<organism evidence="6 7">
    <name type="scientific">Pycnococcus provasolii</name>
    <dbReference type="NCBI Taxonomy" id="41880"/>
    <lineage>
        <taxon>Eukaryota</taxon>
        <taxon>Viridiplantae</taxon>
        <taxon>Chlorophyta</taxon>
        <taxon>Pseudoscourfieldiophyceae</taxon>
        <taxon>Pseudoscourfieldiales</taxon>
        <taxon>Pycnococcaceae</taxon>
        <taxon>Pycnococcus</taxon>
    </lineage>
</organism>
<comment type="subcellular location">
    <subcellularLocation>
        <location evidence="1">Membrane</location>
        <topology evidence="1">Multi-pass membrane protein</topology>
    </subcellularLocation>
</comment>
<sequence length="347" mass="38317">MASKERDGALLRIVSGRIMRLQKVVSANVHVPSTVAGRTALQLFLCVSLGMINMIAYERQCLPRDGEHWAGWPTCGWPPKASFQLITYVFLAEASVGSVASKSVLRIYGTVSGAVMGSVIILISAQCPNGIGRDVLITTLTGLTLAGLQYCKSKKPAYAYMMVMSKLTVILVLVWGWDKDELDTSFETPYWRVLQVVIGCVLYNTCVRLFVPNFDRLKVRREVSKLAASAADAYEVCAAHFVSERGEPPTMQDLLELQSAISAQLTTAKNGNMERWFYGDKQLRNPKSEMAGFVVIINALSRCAACMQAVRMPFDDEAFSTPELLLEANIRDGVEEMSQHFVQALLV</sequence>
<feature type="transmembrane region" description="Helical" evidence="5">
    <location>
        <begin position="189"/>
        <end position="211"/>
    </location>
</feature>
<name>A0A830HQR4_9CHLO</name>
<dbReference type="AlphaFoldDB" id="A0A830HQR4"/>
<dbReference type="EMBL" id="BNJQ01000024">
    <property type="protein sequence ID" value="GHP09258.1"/>
    <property type="molecule type" value="Genomic_DNA"/>
</dbReference>
<dbReference type="Proteomes" id="UP000660262">
    <property type="component" value="Unassembled WGS sequence"/>
</dbReference>
<dbReference type="GO" id="GO:0005886">
    <property type="term" value="C:plasma membrane"/>
    <property type="evidence" value="ECO:0007669"/>
    <property type="project" value="InterPro"/>
</dbReference>
<dbReference type="OrthoDB" id="10391496at2759"/>